<feature type="non-terminal residue" evidence="3">
    <location>
        <position position="1"/>
    </location>
</feature>
<feature type="signal peptide" evidence="2">
    <location>
        <begin position="1"/>
        <end position="21"/>
    </location>
</feature>
<evidence type="ECO:0000313" key="4">
    <source>
        <dbReference type="Proteomes" id="UP001497623"/>
    </source>
</evidence>
<evidence type="ECO:0000256" key="1">
    <source>
        <dbReference type="PROSITE-ProRule" id="PRU00497"/>
    </source>
</evidence>
<gene>
    <name evidence="3" type="ORF">MNOR_LOCUS41652</name>
</gene>
<dbReference type="EMBL" id="CAXKWB010163166">
    <property type="protein sequence ID" value="CAL4250116.1"/>
    <property type="molecule type" value="Genomic_DNA"/>
</dbReference>
<dbReference type="GO" id="GO:0042302">
    <property type="term" value="F:structural constituent of cuticle"/>
    <property type="evidence" value="ECO:0007669"/>
    <property type="project" value="UniProtKB-UniRule"/>
</dbReference>
<name>A0AAV2SWJ3_MEGNR</name>
<evidence type="ECO:0008006" key="5">
    <source>
        <dbReference type="Google" id="ProtNLM"/>
    </source>
</evidence>
<protein>
    <recommendedName>
        <fullName evidence="5">Cuticle protein</fullName>
    </recommendedName>
</protein>
<dbReference type="InterPro" id="IPR000618">
    <property type="entry name" value="Insect_cuticle"/>
</dbReference>
<dbReference type="Proteomes" id="UP001497623">
    <property type="component" value="Unassembled WGS sequence"/>
</dbReference>
<sequence>TTNPTNMNTAVFVALLALATAAPRPDDLDIVQLLRNDRAQEGASYNTQVELDNGIIISEVGDDAGVQGTYVYTAPDGQTVELRLVAGEGGAVFESPSGHLPVAPLPVLAIHPVPEHALEQIEAAAQARAAGVEWDQQGFVIE</sequence>
<feature type="chain" id="PRO_5043696599" description="Cuticle protein" evidence="2">
    <location>
        <begin position="22"/>
        <end position="142"/>
    </location>
</feature>
<organism evidence="3 4">
    <name type="scientific">Meganyctiphanes norvegica</name>
    <name type="common">Northern krill</name>
    <name type="synonym">Thysanopoda norvegica</name>
    <dbReference type="NCBI Taxonomy" id="48144"/>
    <lineage>
        <taxon>Eukaryota</taxon>
        <taxon>Metazoa</taxon>
        <taxon>Ecdysozoa</taxon>
        <taxon>Arthropoda</taxon>
        <taxon>Crustacea</taxon>
        <taxon>Multicrustacea</taxon>
        <taxon>Malacostraca</taxon>
        <taxon>Eumalacostraca</taxon>
        <taxon>Eucarida</taxon>
        <taxon>Euphausiacea</taxon>
        <taxon>Euphausiidae</taxon>
        <taxon>Meganyctiphanes</taxon>
    </lineage>
</organism>
<keyword evidence="1" id="KW-0193">Cuticle</keyword>
<accession>A0AAV2SWJ3</accession>
<dbReference type="AlphaFoldDB" id="A0AAV2SWJ3"/>
<evidence type="ECO:0000313" key="3">
    <source>
        <dbReference type="EMBL" id="CAL4250116.1"/>
    </source>
</evidence>
<keyword evidence="4" id="KW-1185">Reference proteome</keyword>
<dbReference type="Pfam" id="PF00379">
    <property type="entry name" value="Chitin_bind_4"/>
    <property type="match status" value="1"/>
</dbReference>
<comment type="caution">
    <text evidence="3">The sequence shown here is derived from an EMBL/GenBank/DDBJ whole genome shotgun (WGS) entry which is preliminary data.</text>
</comment>
<evidence type="ECO:0000256" key="2">
    <source>
        <dbReference type="SAM" id="SignalP"/>
    </source>
</evidence>
<proteinExistence type="predicted"/>
<reference evidence="3 4" key="1">
    <citation type="submission" date="2024-05" db="EMBL/GenBank/DDBJ databases">
        <authorList>
            <person name="Wallberg A."/>
        </authorList>
    </citation>
    <scope>NUCLEOTIDE SEQUENCE [LARGE SCALE GENOMIC DNA]</scope>
</reference>
<keyword evidence="2" id="KW-0732">Signal</keyword>
<dbReference type="PROSITE" id="PS51155">
    <property type="entry name" value="CHIT_BIND_RR_2"/>
    <property type="match status" value="1"/>
</dbReference>